<dbReference type="EMBL" id="JBBWWQ010000013">
    <property type="protein sequence ID" value="KAK8933215.1"/>
    <property type="molecule type" value="Genomic_DNA"/>
</dbReference>
<evidence type="ECO:0000313" key="2">
    <source>
        <dbReference type="Proteomes" id="UP001418222"/>
    </source>
</evidence>
<comment type="caution">
    <text evidence="1">The sequence shown here is derived from an EMBL/GenBank/DDBJ whole genome shotgun (WGS) entry which is preliminary data.</text>
</comment>
<gene>
    <name evidence="1" type="ORF">KSP39_PZI015479</name>
</gene>
<organism evidence="1 2">
    <name type="scientific">Platanthera zijinensis</name>
    <dbReference type="NCBI Taxonomy" id="2320716"/>
    <lineage>
        <taxon>Eukaryota</taxon>
        <taxon>Viridiplantae</taxon>
        <taxon>Streptophyta</taxon>
        <taxon>Embryophyta</taxon>
        <taxon>Tracheophyta</taxon>
        <taxon>Spermatophyta</taxon>
        <taxon>Magnoliopsida</taxon>
        <taxon>Liliopsida</taxon>
        <taxon>Asparagales</taxon>
        <taxon>Orchidaceae</taxon>
        <taxon>Orchidoideae</taxon>
        <taxon>Orchideae</taxon>
        <taxon>Orchidinae</taxon>
        <taxon>Platanthera</taxon>
    </lineage>
</organism>
<sequence length="99" mass="11298">MTMPDMGLVISSCYNVAVVHFLKFQSFTFLPLYSAPPITRKTIYIGFVNNNHFIQLLVQNDCPMPPVISLWTRYHTAVANQWDSSYKGEDDEIVNLADP</sequence>
<evidence type="ECO:0000313" key="1">
    <source>
        <dbReference type="EMBL" id="KAK8933215.1"/>
    </source>
</evidence>
<name>A0AAP0B8L7_9ASPA</name>
<proteinExistence type="predicted"/>
<keyword evidence="2" id="KW-1185">Reference proteome</keyword>
<accession>A0AAP0B8L7</accession>
<dbReference type="Proteomes" id="UP001418222">
    <property type="component" value="Unassembled WGS sequence"/>
</dbReference>
<protein>
    <submittedName>
        <fullName evidence="1">Uncharacterized protein</fullName>
    </submittedName>
</protein>
<reference evidence="1 2" key="1">
    <citation type="journal article" date="2022" name="Nat. Plants">
        <title>Genomes of leafy and leafless Platanthera orchids illuminate the evolution of mycoheterotrophy.</title>
        <authorList>
            <person name="Li M.H."/>
            <person name="Liu K.W."/>
            <person name="Li Z."/>
            <person name="Lu H.C."/>
            <person name="Ye Q.L."/>
            <person name="Zhang D."/>
            <person name="Wang J.Y."/>
            <person name="Li Y.F."/>
            <person name="Zhong Z.M."/>
            <person name="Liu X."/>
            <person name="Yu X."/>
            <person name="Liu D.K."/>
            <person name="Tu X.D."/>
            <person name="Liu B."/>
            <person name="Hao Y."/>
            <person name="Liao X.Y."/>
            <person name="Jiang Y.T."/>
            <person name="Sun W.H."/>
            <person name="Chen J."/>
            <person name="Chen Y.Q."/>
            <person name="Ai Y."/>
            <person name="Zhai J.W."/>
            <person name="Wu S.S."/>
            <person name="Zhou Z."/>
            <person name="Hsiao Y.Y."/>
            <person name="Wu W.L."/>
            <person name="Chen Y.Y."/>
            <person name="Lin Y.F."/>
            <person name="Hsu J.L."/>
            <person name="Li C.Y."/>
            <person name="Wang Z.W."/>
            <person name="Zhao X."/>
            <person name="Zhong W.Y."/>
            <person name="Ma X.K."/>
            <person name="Ma L."/>
            <person name="Huang J."/>
            <person name="Chen G.Z."/>
            <person name="Huang M.Z."/>
            <person name="Huang L."/>
            <person name="Peng D.H."/>
            <person name="Luo Y.B."/>
            <person name="Zou S.Q."/>
            <person name="Chen S.P."/>
            <person name="Lan S."/>
            <person name="Tsai W.C."/>
            <person name="Van de Peer Y."/>
            <person name="Liu Z.J."/>
        </authorList>
    </citation>
    <scope>NUCLEOTIDE SEQUENCE [LARGE SCALE GENOMIC DNA]</scope>
    <source>
        <strain evidence="1">Lor287</strain>
    </source>
</reference>
<dbReference type="AlphaFoldDB" id="A0AAP0B8L7"/>